<comment type="caution">
    <text evidence="1">The sequence shown here is derived from an EMBL/GenBank/DDBJ whole genome shotgun (WGS) entry which is preliminary data.</text>
</comment>
<organism evidence="1">
    <name type="scientific">marine sediment metagenome</name>
    <dbReference type="NCBI Taxonomy" id="412755"/>
    <lineage>
        <taxon>unclassified sequences</taxon>
        <taxon>metagenomes</taxon>
        <taxon>ecological metagenomes</taxon>
    </lineage>
</organism>
<gene>
    <name evidence="1" type="ORF">S12H4_34255</name>
</gene>
<protein>
    <submittedName>
        <fullName evidence="1">Uncharacterized protein</fullName>
    </submittedName>
</protein>
<reference evidence="1" key="1">
    <citation type="journal article" date="2014" name="Front. Microbiol.">
        <title>High frequency of phylogenetically diverse reductive dehalogenase-homologous genes in deep subseafloor sedimentary metagenomes.</title>
        <authorList>
            <person name="Kawai M."/>
            <person name="Futagami T."/>
            <person name="Toyoda A."/>
            <person name="Takaki Y."/>
            <person name="Nishi S."/>
            <person name="Hori S."/>
            <person name="Arai W."/>
            <person name="Tsubouchi T."/>
            <person name="Morono Y."/>
            <person name="Uchiyama I."/>
            <person name="Ito T."/>
            <person name="Fujiyama A."/>
            <person name="Inagaki F."/>
            <person name="Takami H."/>
        </authorList>
    </citation>
    <scope>NUCLEOTIDE SEQUENCE</scope>
    <source>
        <strain evidence="1">Expedition CK06-06</strain>
    </source>
</reference>
<dbReference type="EMBL" id="BARW01020254">
    <property type="protein sequence ID" value="GAI89669.1"/>
    <property type="molecule type" value="Genomic_DNA"/>
</dbReference>
<accession>X1UBF4</accession>
<feature type="non-terminal residue" evidence="1">
    <location>
        <position position="1"/>
    </location>
</feature>
<dbReference type="AlphaFoldDB" id="X1UBF4"/>
<proteinExistence type="predicted"/>
<sequence>PDEEHLKKLWQAEIGNLEMSFAEEEEASQRRKANTLPLVKAVGFSEEKVDQLLEEDEDLSKKSLEKAERKVAESPIDFMPLHEQDLELAKANAARIESHNPYWWGHLFNASYGGWWSAWNGEAEEVPSVTFNVGANRFDPRAQAWGEGWWDSDFSMIHAYMAFRFRPPSWGHLHIRTYPWLHGYYILYSNDTWYKIVYARADVHTWVDVHQNYWRSRQYRHRLTVAGGELNPQWSGRRDAQYVNSFYTNVGENDMVTIRVGVRLYCRAQASG</sequence>
<name>X1UBF4_9ZZZZ</name>
<feature type="non-terminal residue" evidence="1">
    <location>
        <position position="272"/>
    </location>
</feature>
<evidence type="ECO:0000313" key="1">
    <source>
        <dbReference type="EMBL" id="GAI89669.1"/>
    </source>
</evidence>